<evidence type="ECO:0000313" key="11">
    <source>
        <dbReference type="Proteomes" id="UP001378592"/>
    </source>
</evidence>
<organism evidence="10 11">
    <name type="scientific">Gryllus longicercus</name>
    <dbReference type="NCBI Taxonomy" id="2509291"/>
    <lineage>
        <taxon>Eukaryota</taxon>
        <taxon>Metazoa</taxon>
        <taxon>Ecdysozoa</taxon>
        <taxon>Arthropoda</taxon>
        <taxon>Hexapoda</taxon>
        <taxon>Insecta</taxon>
        <taxon>Pterygota</taxon>
        <taxon>Neoptera</taxon>
        <taxon>Polyneoptera</taxon>
        <taxon>Orthoptera</taxon>
        <taxon>Ensifera</taxon>
        <taxon>Gryllidea</taxon>
        <taxon>Grylloidea</taxon>
        <taxon>Gryllidae</taxon>
        <taxon>Gryllinae</taxon>
        <taxon>Gryllus</taxon>
    </lineage>
</organism>
<dbReference type="PANTHER" id="PTHR15944:SF0">
    <property type="entry name" value="PRENYLCYSTEINE LYASE DOMAIN-CONTAINING PROTEIN"/>
    <property type="match status" value="1"/>
</dbReference>
<gene>
    <name evidence="10" type="ORF">R5R35_008676</name>
</gene>
<comment type="similarity">
    <text evidence="2">Belongs to the prenylcysteine oxidase family.</text>
</comment>
<evidence type="ECO:0000256" key="7">
    <source>
        <dbReference type="ARBA" id="ARBA00023180"/>
    </source>
</evidence>
<evidence type="ECO:0000256" key="1">
    <source>
        <dbReference type="ARBA" id="ARBA00001974"/>
    </source>
</evidence>
<name>A0AAN9VEK3_9ORTH</name>
<dbReference type="InterPro" id="IPR036188">
    <property type="entry name" value="FAD/NAD-bd_sf"/>
</dbReference>
<sequence>MMGYFSILMFSLSFVNLCRTAGSSVPKIGIIGGGIGGSSAAYFLQELFGENNLTTDVFEYNRIGGRLATEVLKGNYYEAGGAIIHPRNKYMSDFVALFDLKKRNGGEPSAFGLYDGEDFVFSESSESWQLWNAVKLLWRYGIDTFKLKSFIDDMLDHFSRIYTLQDEGVSFESVEEMLFAMNKEFVKYLHVSSEDGFRKSGFSERVISELILATLLVNYGQTTDVHKFVGAVSVAGGTPGLWAVEGGNYLVAEKLLEASNATLIKGQVMNVTLLPGGEKFQLFFSSPQQKIESRIYDIVILAAPVAANVKPNIQFSGFPSAFTFPGKYHQTVCTILKGDLNNKFFKLDNYQIQEILSINGSLFFNSIGRIYPVNSKKKCDKCFVWKIFSQMPLQKDDLQKLFVNIEEIKTISWRAYPHYDTKHFSRNFVLYKNLFHINAIEWAASAMEMSAVGAKNVALLAYKNWFNHSSDAYKQTATKEEL</sequence>
<dbReference type="Gene3D" id="3.50.50.60">
    <property type="entry name" value="FAD/NAD(P)-binding domain"/>
    <property type="match status" value="1"/>
</dbReference>
<evidence type="ECO:0000256" key="3">
    <source>
        <dbReference type="ARBA" id="ARBA00022630"/>
    </source>
</evidence>
<keyword evidence="4 8" id="KW-0732">Signal</keyword>
<protein>
    <recommendedName>
        <fullName evidence="9">Prenylcysteine lyase domain-containing protein</fullName>
    </recommendedName>
</protein>
<evidence type="ECO:0000256" key="4">
    <source>
        <dbReference type="ARBA" id="ARBA00022729"/>
    </source>
</evidence>
<evidence type="ECO:0000256" key="6">
    <source>
        <dbReference type="ARBA" id="ARBA00023002"/>
    </source>
</evidence>
<feature type="domain" description="Prenylcysteine lyase" evidence="9">
    <location>
        <begin position="126"/>
        <end position="470"/>
    </location>
</feature>
<keyword evidence="7" id="KW-0325">Glycoprotein</keyword>
<comment type="cofactor">
    <cofactor evidence="1">
        <name>FAD</name>
        <dbReference type="ChEBI" id="CHEBI:57692"/>
    </cofactor>
</comment>
<comment type="caution">
    <text evidence="10">The sequence shown here is derived from an EMBL/GenBank/DDBJ whole genome shotgun (WGS) entry which is preliminary data.</text>
</comment>
<dbReference type="GO" id="GO:0030327">
    <property type="term" value="P:prenylated protein catabolic process"/>
    <property type="evidence" value="ECO:0007669"/>
    <property type="project" value="TreeGrafter"/>
</dbReference>
<proteinExistence type="inferred from homology"/>
<keyword evidence="3" id="KW-0285">Flavoprotein</keyword>
<keyword evidence="5" id="KW-0274">FAD</keyword>
<dbReference type="PANTHER" id="PTHR15944">
    <property type="entry name" value="FARNESYLCYSTEINE LYASE"/>
    <property type="match status" value="1"/>
</dbReference>
<dbReference type="AlphaFoldDB" id="A0AAN9VEK3"/>
<evidence type="ECO:0000259" key="9">
    <source>
        <dbReference type="Pfam" id="PF07156"/>
    </source>
</evidence>
<dbReference type="SUPFAM" id="SSF51905">
    <property type="entry name" value="FAD/NAD(P)-binding domain"/>
    <property type="match status" value="1"/>
</dbReference>
<dbReference type="Pfam" id="PF13450">
    <property type="entry name" value="NAD_binding_8"/>
    <property type="match status" value="1"/>
</dbReference>
<feature type="chain" id="PRO_5042892120" description="Prenylcysteine lyase domain-containing protein" evidence="8">
    <location>
        <begin position="21"/>
        <end position="482"/>
    </location>
</feature>
<dbReference type="EMBL" id="JAZDUA010000870">
    <property type="protein sequence ID" value="KAK7788980.1"/>
    <property type="molecule type" value="Genomic_DNA"/>
</dbReference>
<keyword evidence="6" id="KW-0560">Oxidoreductase</keyword>
<accession>A0AAN9VEK3</accession>
<evidence type="ECO:0000256" key="2">
    <source>
        <dbReference type="ARBA" id="ARBA00009967"/>
    </source>
</evidence>
<dbReference type="GO" id="GO:0001735">
    <property type="term" value="F:prenylcysteine oxidase activity"/>
    <property type="evidence" value="ECO:0007669"/>
    <property type="project" value="InterPro"/>
</dbReference>
<dbReference type="Proteomes" id="UP001378592">
    <property type="component" value="Unassembled WGS sequence"/>
</dbReference>
<dbReference type="GO" id="GO:0030328">
    <property type="term" value="P:prenylcysteine catabolic process"/>
    <property type="evidence" value="ECO:0007669"/>
    <property type="project" value="InterPro"/>
</dbReference>
<reference evidence="10 11" key="1">
    <citation type="submission" date="2024-03" db="EMBL/GenBank/DDBJ databases">
        <title>The genome assembly and annotation of the cricket Gryllus longicercus Weissman &amp; Gray.</title>
        <authorList>
            <person name="Szrajer S."/>
            <person name="Gray D."/>
            <person name="Ylla G."/>
        </authorList>
    </citation>
    <scope>NUCLEOTIDE SEQUENCE [LARGE SCALE GENOMIC DNA]</scope>
    <source>
        <strain evidence="10">DAG 2021-001</strain>
        <tissue evidence="10">Whole body minus gut</tissue>
    </source>
</reference>
<feature type="signal peptide" evidence="8">
    <location>
        <begin position="1"/>
        <end position="20"/>
    </location>
</feature>
<dbReference type="InterPro" id="IPR017046">
    <property type="entry name" value="Prenylcysteine_Oxase1"/>
</dbReference>
<dbReference type="InterPro" id="IPR010795">
    <property type="entry name" value="Prenylcys_lyase"/>
</dbReference>
<evidence type="ECO:0000256" key="5">
    <source>
        <dbReference type="ARBA" id="ARBA00022827"/>
    </source>
</evidence>
<dbReference type="Pfam" id="PF07156">
    <property type="entry name" value="Prenylcys_lyase"/>
    <property type="match status" value="1"/>
</dbReference>
<evidence type="ECO:0000256" key="8">
    <source>
        <dbReference type="SAM" id="SignalP"/>
    </source>
</evidence>
<evidence type="ECO:0000313" key="10">
    <source>
        <dbReference type="EMBL" id="KAK7788980.1"/>
    </source>
</evidence>
<keyword evidence="11" id="KW-1185">Reference proteome</keyword>